<protein>
    <submittedName>
        <fullName evidence="3">Secreted protein</fullName>
    </submittedName>
</protein>
<keyword evidence="2" id="KW-1185">Reference proteome</keyword>
<dbReference type="WBParaSite" id="BPAG_0001113101-mRNA-1">
    <property type="protein sequence ID" value="BPAG_0001113101-mRNA-1"/>
    <property type="gene ID" value="BPAG_0001113101"/>
</dbReference>
<evidence type="ECO:0000313" key="1">
    <source>
        <dbReference type="EMBL" id="VDN92279.1"/>
    </source>
</evidence>
<evidence type="ECO:0000313" key="2">
    <source>
        <dbReference type="Proteomes" id="UP000278627"/>
    </source>
</evidence>
<name>A0A0N4TR73_BRUPA</name>
<dbReference type="AlphaFoldDB" id="A0A0N4TR73"/>
<dbReference type="Proteomes" id="UP000278627">
    <property type="component" value="Unassembled WGS sequence"/>
</dbReference>
<gene>
    <name evidence="1" type="ORF">BPAG_LOCUS11093</name>
</gene>
<reference evidence="1 2" key="2">
    <citation type="submission" date="2018-11" db="EMBL/GenBank/DDBJ databases">
        <authorList>
            <consortium name="Pathogen Informatics"/>
        </authorList>
    </citation>
    <scope>NUCLEOTIDE SEQUENCE [LARGE SCALE GENOMIC DNA]</scope>
</reference>
<proteinExistence type="predicted"/>
<accession>A0A0N4TR73</accession>
<evidence type="ECO:0000313" key="3">
    <source>
        <dbReference type="WBParaSite" id="BPAG_0001113101-mRNA-1"/>
    </source>
</evidence>
<dbReference type="EMBL" id="UZAD01013213">
    <property type="protein sequence ID" value="VDN92279.1"/>
    <property type="molecule type" value="Genomic_DNA"/>
</dbReference>
<organism evidence="3">
    <name type="scientific">Brugia pahangi</name>
    <name type="common">Filarial nematode worm</name>
    <dbReference type="NCBI Taxonomy" id="6280"/>
    <lineage>
        <taxon>Eukaryota</taxon>
        <taxon>Metazoa</taxon>
        <taxon>Ecdysozoa</taxon>
        <taxon>Nematoda</taxon>
        <taxon>Chromadorea</taxon>
        <taxon>Rhabditida</taxon>
        <taxon>Spirurina</taxon>
        <taxon>Spiruromorpha</taxon>
        <taxon>Filarioidea</taxon>
        <taxon>Onchocercidae</taxon>
        <taxon>Brugia</taxon>
    </lineage>
</organism>
<sequence length="153" mass="17866">MGQSPVWSLNKWLSKVRTRNARFFKTTGFKGMDALPISYATRVCMQVFWLGERHWPITHGEEKKTSDCGTTRSYKRNEALTVTRINWQGNACDQIHDSSHIMPLGLFISHFSLNHHDFVFCRNPKTTAPVDFFKFLETAFRVKARNIQERNEL</sequence>
<reference evidence="3" key="1">
    <citation type="submission" date="2017-02" db="UniProtKB">
        <authorList>
            <consortium name="WormBaseParasite"/>
        </authorList>
    </citation>
    <scope>IDENTIFICATION</scope>
</reference>